<evidence type="ECO:0000256" key="8">
    <source>
        <dbReference type="ARBA" id="ARBA00023326"/>
    </source>
</evidence>
<dbReference type="Pfam" id="PF03422">
    <property type="entry name" value="CBM_6"/>
    <property type="match status" value="1"/>
</dbReference>
<sequence>MNMFKNMFKKIAVFMLIISLLTMSFGSATIVAAESKDVQLVYGGKAADIYIDSKGTDYDGLSLVAKSFANDVSLVTGITPSIVTDKTKLKGTAVIAGSVGNNDIIDSLVSAGKLDVSSIKGKWETYKIQVVDNPVAEVSKAIVVAGSDKRGTIYGVYHISELIGVSPWVYWGDVIPAKKTDLTFSASELNFTSKEPSVKYRGVFLNDEAPSLTSWCANSFNGLNEDFYDKIFEVILRLKGNYLWPAMWGNCFSMEGKTDKLANAKHADAYGIVMGTSHHEPMCRAGAEWQKVYSQYGSSNKWDWTTNKAAITKFWRDGIKRNGEFENVITIGMRGENDTALIPNGTMQQNVDTLKDVITVQKQILKEFGLENVPKVLVVYKEVLDYWYGNSSVSGLKDWSGLSDVTVMLAEDNNGNVRTLPEENERNRAAGWGMYYHFDYHGGPKSYEWVNTVPLEKTWEQMSMAYDYGCRNIWIVNVGDFKPMELPISYFLDLAYDFEKYGTNGINKTEEYTRNWVRQQFGSFSTTETINTIADVLSAYTRLNQINKPEGTTASTFSISSYNEALRELAKANNIIANAQKCYDLMPTPYKDAYYQLVYYPAVASANVRRMWIYTALNKKYNGFSTKSVLANHYATLTEQAIQLDKDLQNFYNNTMSKGKWKGMMSSPHVGYRSWDSNGWAYPTVSRMTPASGSSKMIVDVEGSTTGYTSGTASLQAFTNIGDESYGITISNGGDKSFNYNITTDAAWIKLDNTQGTVSIGKTIGVSVDWSKVSSSSSGVITITGAGQTVKVNVRAEVINTSGLSEKTFVETHNVISIEAEHTSNRVAKSGQEWKTIDNYGRTLSSVKAYPDDISHTSYTTAPYLEYKIYNNSSANYTLTTYSAPSNNLSKNSRLKFAVSIDGANPIVVDTLPQGFQAGVNSNGPWTNDVSRNAHITTTTVNLTKGTHTMRIYGLDAGLVLQKFVLSNGALASSYYGPEESYYVGKIGSTHPFVKDADADKISDTNKDAFSKIRAENFDSQSGIRTENCYEGGQSVGYVENGDYVVYKNVDFGEGAESFLARASSATNGGKIEIRLDSISGPLIGTCSVGSTGGWQYCEDFECKVSEVSGKHDLYLKFTGDSGYLLNLNWFTFTKNSEPVILGDINSDASIDAIDLMLIKKHLLGVEEIENKKLADLDASGDIDAIDFALMKQYLLGIITTFPGQGAK</sequence>
<dbReference type="SUPFAM" id="SSF49785">
    <property type="entry name" value="Galactose-binding domain-like"/>
    <property type="match status" value="1"/>
</dbReference>
<dbReference type="CDD" id="cd04084">
    <property type="entry name" value="CBM6_xylanase-like"/>
    <property type="match status" value="1"/>
</dbReference>
<accession>A0A4U7JG09</accession>
<dbReference type="InterPro" id="IPR042301">
    <property type="entry name" value="GH115_sf"/>
</dbReference>
<reference evidence="10 11" key="1">
    <citation type="submission" date="2020-09" db="EMBL/GenBank/DDBJ databases">
        <title>Characterization and genome sequencing of Ruminiclostridium sp. nov. MA18.</title>
        <authorList>
            <person name="Rettenmaier R."/>
            <person name="Kowollik M.-L."/>
            <person name="Liebl W."/>
            <person name="Zverlov V."/>
        </authorList>
    </citation>
    <scope>NUCLEOTIDE SEQUENCE [LARGE SCALE GENOMIC DNA]</scope>
    <source>
        <strain evidence="10 11">MA18</strain>
    </source>
</reference>
<dbReference type="EMBL" id="CP061336">
    <property type="protein sequence ID" value="QNU66651.1"/>
    <property type="molecule type" value="Genomic_DNA"/>
</dbReference>
<dbReference type="InterPro" id="IPR002105">
    <property type="entry name" value="Dockerin_1_rpt"/>
</dbReference>
<dbReference type="OrthoDB" id="8727830at2"/>
<keyword evidence="3 9" id="KW-0732">Signal</keyword>
<dbReference type="Pfam" id="PF15979">
    <property type="entry name" value="Glyco_hydro_115"/>
    <property type="match status" value="1"/>
</dbReference>
<evidence type="ECO:0000313" key="11">
    <source>
        <dbReference type="Proteomes" id="UP000306409"/>
    </source>
</evidence>
<evidence type="ECO:0000256" key="5">
    <source>
        <dbReference type="ARBA" id="ARBA00023001"/>
    </source>
</evidence>
<name>A0A4U7JG09_9FIRM</name>
<dbReference type="InterPro" id="IPR008979">
    <property type="entry name" value="Galactose-bd-like_sf"/>
</dbReference>
<dbReference type="PANTHER" id="PTHR37842:SF2">
    <property type="entry name" value="GYLCOSYL HYDROLASE 115 C-TERMINAL DOMAIN-CONTAINING PROTEIN"/>
    <property type="match status" value="1"/>
</dbReference>
<dbReference type="Gene3D" id="1.10.1330.10">
    <property type="entry name" value="Dockerin domain"/>
    <property type="match status" value="1"/>
</dbReference>
<evidence type="ECO:0000256" key="1">
    <source>
        <dbReference type="ARBA" id="ARBA00000966"/>
    </source>
</evidence>
<dbReference type="Gene3D" id="2.60.120.260">
    <property type="entry name" value="Galactose-binding domain-like"/>
    <property type="match status" value="1"/>
</dbReference>
<keyword evidence="6" id="KW-0119">Carbohydrate metabolism</keyword>
<dbReference type="Pfam" id="PF17829">
    <property type="entry name" value="GH115_C"/>
    <property type="match status" value="1"/>
</dbReference>
<keyword evidence="11" id="KW-1185">Reference proteome</keyword>
<dbReference type="SUPFAM" id="SSF63446">
    <property type="entry name" value="Type I dockerin domain"/>
    <property type="match status" value="1"/>
</dbReference>
<dbReference type="Gene3D" id="3.20.20.520">
    <property type="entry name" value="Glycosyl hydrolase family 115"/>
    <property type="match status" value="1"/>
</dbReference>
<dbReference type="SUPFAM" id="SSF55545">
    <property type="entry name" value="beta-N-acetylhexosaminidase-like domain"/>
    <property type="match status" value="1"/>
</dbReference>
<dbReference type="KEGG" id="rher:EHE19_017665"/>
<feature type="signal peptide" evidence="9">
    <location>
        <begin position="1"/>
        <end position="28"/>
    </location>
</feature>
<dbReference type="SMART" id="SM00606">
    <property type="entry name" value="CBD_IV"/>
    <property type="match status" value="1"/>
</dbReference>
<proteinExistence type="predicted"/>
<dbReference type="Pfam" id="PF00404">
    <property type="entry name" value="Dockerin_1"/>
    <property type="match status" value="1"/>
</dbReference>
<dbReference type="RefSeq" id="WP_137697419.1">
    <property type="nucleotide sequence ID" value="NZ_CP061336.1"/>
</dbReference>
<dbReference type="InterPro" id="IPR005084">
    <property type="entry name" value="CBM6"/>
</dbReference>
<dbReference type="Pfam" id="PF19190">
    <property type="entry name" value="BACON_2"/>
    <property type="match status" value="1"/>
</dbReference>
<dbReference type="AlphaFoldDB" id="A0A4U7JG09"/>
<dbReference type="PROSITE" id="PS00018">
    <property type="entry name" value="EF_HAND_1"/>
    <property type="match status" value="1"/>
</dbReference>
<keyword evidence="7" id="KW-0326">Glycosidase</keyword>
<evidence type="ECO:0000256" key="7">
    <source>
        <dbReference type="ARBA" id="ARBA00023295"/>
    </source>
</evidence>
<keyword evidence="4 10" id="KW-0378">Hydrolase</keyword>
<keyword evidence="5" id="KW-0136">Cellulose degradation</keyword>
<dbReference type="GO" id="GO:0030245">
    <property type="term" value="P:cellulose catabolic process"/>
    <property type="evidence" value="ECO:0007669"/>
    <property type="project" value="UniProtKB-KW"/>
</dbReference>
<evidence type="ECO:0000256" key="9">
    <source>
        <dbReference type="SAM" id="SignalP"/>
    </source>
</evidence>
<protein>
    <recommendedName>
        <fullName evidence="2">cellulase</fullName>
        <ecNumber evidence="2">3.2.1.4</ecNumber>
    </recommendedName>
</protein>
<comment type="catalytic activity">
    <reaction evidence="1">
        <text>Endohydrolysis of (1-&gt;4)-beta-D-glucosidic linkages in cellulose, lichenin and cereal beta-D-glucans.</text>
        <dbReference type="EC" id="3.2.1.4"/>
    </reaction>
</comment>
<dbReference type="EC" id="3.2.1.4" evidence="2"/>
<dbReference type="PANTHER" id="PTHR37842">
    <property type="match status" value="1"/>
</dbReference>
<dbReference type="InterPro" id="IPR029018">
    <property type="entry name" value="Hex-like_dom2"/>
</dbReference>
<dbReference type="PROSITE" id="PS51766">
    <property type="entry name" value="DOCKERIN"/>
    <property type="match status" value="1"/>
</dbReference>
<evidence type="ECO:0000256" key="6">
    <source>
        <dbReference type="ARBA" id="ARBA00023277"/>
    </source>
</evidence>
<dbReference type="InterPro" id="IPR016134">
    <property type="entry name" value="Dockerin_dom"/>
</dbReference>
<dbReference type="PROSITE" id="PS51175">
    <property type="entry name" value="CBM6"/>
    <property type="match status" value="1"/>
</dbReference>
<dbReference type="InterPro" id="IPR006584">
    <property type="entry name" value="Cellulose-bd_IV"/>
</dbReference>
<dbReference type="CDD" id="cd14256">
    <property type="entry name" value="Dockerin_I"/>
    <property type="match status" value="1"/>
</dbReference>
<gene>
    <name evidence="10" type="ORF">EHE19_017665</name>
</gene>
<dbReference type="InterPro" id="IPR036439">
    <property type="entry name" value="Dockerin_dom_sf"/>
</dbReference>
<dbReference type="InterPro" id="IPR018247">
    <property type="entry name" value="EF_Hand_1_Ca_BS"/>
</dbReference>
<dbReference type="GO" id="GO:0008810">
    <property type="term" value="F:cellulase activity"/>
    <property type="evidence" value="ECO:0007669"/>
    <property type="project" value="UniProtKB-EC"/>
</dbReference>
<dbReference type="Proteomes" id="UP000306409">
    <property type="component" value="Chromosome"/>
</dbReference>
<dbReference type="InterPro" id="IPR024361">
    <property type="entry name" value="BACON"/>
</dbReference>
<dbReference type="Gene3D" id="1.20.58.2150">
    <property type="match status" value="1"/>
</dbReference>
<evidence type="ECO:0000256" key="2">
    <source>
        <dbReference type="ARBA" id="ARBA00012601"/>
    </source>
</evidence>
<keyword evidence="8" id="KW-0624">Polysaccharide degradation</keyword>
<dbReference type="InterPro" id="IPR041437">
    <property type="entry name" value="GH115_C"/>
</dbReference>
<dbReference type="GO" id="GO:0030246">
    <property type="term" value="F:carbohydrate binding"/>
    <property type="evidence" value="ECO:0007669"/>
    <property type="project" value="InterPro"/>
</dbReference>
<evidence type="ECO:0000256" key="4">
    <source>
        <dbReference type="ARBA" id="ARBA00022801"/>
    </source>
</evidence>
<feature type="chain" id="PRO_5038685651" description="cellulase" evidence="9">
    <location>
        <begin position="29"/>
        <end position="1208"/>
    </location>
</feature>
<dbReference type="Gene3D" id="2.60.120.1620">
    <property type="match status" value="1"/>
</dbReference>
<evidence type="ECO:0000256" key="3">
    <source>
        <dbReference type="ARBA" id="ARBA00022729"/>
    </source>
</evidence>
<dbReference type="InterPro" id="IPR031924">
    <property type="entry name" value="GH115"/>
</dbReference>
<dbReference type="Gene3D" id="3.30.379.10">
    <property type="entry name" value="Chitobiase/beta-hexosaminidase domain 2-like"/>
    <property type="match status" value="1"/>
</dbReference>
<organism evidence="10 11">
    <name type="scientific">Ruminiclostridium herbifermentans</name>
    <dbReference type="NCBI Taxonomy" id="2488810"/>
    <lineage>
        <taxon>Bacteria</taxon>
        <taxon>Bacillati</taxon>
        <taxon>Bacillota</taxon>
        <taxon>Clostridia</taxon>
        <taxon>Eubacteriales</taxon>
        <taxon>Oscillospiraceae</taxon>
        <taxon>Ruminiclostridium</taxon>
    </lineage>
</organism>
<evidence type="ECO:0000313" key="10">
    <source>
        <dbReference type="EMBL" id="QNU66651.1"/>
    </source>
</evidence>